<evidence type="ECO:0000256" key="3">
    <source>
        <dbReference type="ARBA" id="ARBA00020071"/>
    </source>
</evidence>
<name>A0A5A7MNH1_9PROT</name>
<dbReference type="RefSeq" id="WP_210431032.1">
    <property type="nucleotide sequence ID" value="NZ_BKCL01000001.1"/>
</dbReference>
<evidence type="ECO:0000256" key="2">
    <source>
        <dbReference type="ARBA" id="ARBA00010973"/>
    </source>
</evidence>
<dbReference type="InterPro" id="IPR022560">
    <property type="entry name" value="DUF3473"/>
</dbReference>
<gene>
    <name evidence="6" type="ORF">JCM17844_00760</name>
</gene>
<dbReference type="EMBL" id="BKCL01000001">
    <property type="protein sequence ID" value="GEQ96439.1"/>
    <property type="molecule type" value="Genomic_DNA"/>
</dbReference>
<evidence type="ECO:0000259" key="5">
    <source>
        <dbReference type="PROSITE" id="PS51677"/>
    </source>
</evidence>
<organism evidence="6 7">
    <name type="scientific">Iodidimonas gelatinilytica</name>
    <dbReference type="NCBI Taxonomy" id="1236966"/>
    <lineage>
        <taxon>Bacteria</taxon>
        <taxon>Pseudomonadati</taxon>
        <taxon>Pseudomonadota</taxon>
        <taxon>Alphaproteobacteria</taxon>
        <taxon>Iodidimonadales</taxon>
        <taxon>Iodidimonadaceae</taxon>
        <taxon>Iodidimonas</taxon>
    </lineage>
</organism>
<dbReference type="GO" id="GO:0016810">
    <property type="term" value="F:hydrolase activity, acting on carbon-nitrogen (but not peptide) bonds"/>
    <property type="evidence" value="ECO:0007669"/>
    <property type="project" value="InterPro"/>
</dbReference>
<dbReference type="InterPro" id="IPR002509">
    <property type="entry name" value="NODB_dom"/>
</dbReference>
<dbReference type="InterPro" id="IPR045235">
    <property type="entry name" value="PuuE_HpPgdA-like"/>
</dbReference>
<proteinExistence type="inferred from homology"/>
<comment type="caution">
    <text evidence="6">The sequence shown here is derived from an EMBL/GenBank/DDBJ whole genome shotgun (WGS) entry which is preliminary data.</text>
</comment>
<dbReference type="NCBIfam" id="TIGR03006">
    <property type="entry name" value="pepcterm_polyde"/>
    <property type="match status" value="1"/>
</dbReference>
<dbReference type="PROSITE" id="PS51677">
    <property type="entry name" value="NODB"/>
    <property type="match status" value="1"/>
</dbReference>
<dbReference type="Pfam" id="PF01522">
    <property type="entry name" value="Polysacc_deac_1"/>
    <property type="match status" value="1"/>
</dbReference>
<sequence>MTNRTGHHEAGHQDRLSAGSPILNAMSVDVEDYFQVSAMEPVVSRDDWNGFACRVEQNTHRILDLFDRHGATATFFTLGWVAKRYPALVRAIAERGHEVASHGMQHVRVSSQSQDEFRADIRKAKALLEDAAGVAVRGYRAASFSMTKKTDWAHRVLAEEGYAYSSSIYPIKHDHYGIPDAERGAYHPLEGSDFLEIPISTIEIAGKRLPCGGGGYFRLLPYGLSRWMMRRVNRRDRMPCIFYFHPWEVDPSQPHMDGIGMKTRFRHYTNLSKMYPRLDRLLSTGPWRRMDEVFLTRQEQ</sequence>
<dbReference type="GO" id="GO:0005975">
    <property type="term" value="P:carbohydrate metabolic process"/>
    <property type="evidence" value="ECO:0007669"/>
    <property type="project" value="InterPro"/>
</dbReference>
<comment type="function">
    <text evidence="1">Is involved in generating a small heat-stable compound (Nod), an acylated oligomer of N-acetylglucosamine, that stimulates mitosis in various plant protoplasts.</text>
</comment>
<evidence type="ECO:0000256" key="1">
    <source>
        <dbReference type="ARBA" id="ARBA00003236"/>
    </source>
</evidence>
<dbReference type="SUPFAM" id="SSF88713">
    <property type="entry name" value="Glycoside hydrolase/deacetylase"/>
    <property type="match status" value="1"/>
</dbReference>
<protein>
    <recommendedName>
        <fullName evidence="3">Chitooligosaccharide deacetylase</fullName>
    </recommendedName>
    <alternativeName>
        <fullName evidence="4">Nodulation protein B</fullName>
    </alternativeName>
</protein>
<dbReference type="InterPro" id="IPR014344">
    <property type="entry name" value="XrtA_polysacc_deacetyl"/>
</dbReference>
<evidence type="ECO:0000256" key="4">
    <source>
        <dbReference type="ARBA" id="ARBA00032976"/>
    </source>
</evidence>
<comment type="similarity">
    <text evidence="2">Belongs to the polysaccharide deacetylase family.</text>
</comment>
<dbReference type="PANTHER" id="PTHR47561:SF1">
    <property type="entry name" value="POLYSACCHARIDE DEACETYLASE FAMILY PROTEIN (AFU_ORTHOLOGUE AFUA_6G05030)"/>
    <property type="match status" value="1"/>
</dbReference>
<dbReference type="Gene3D" id="3.20.20.370">
    <property type="entry name" value="Glycoside hydrolase/deacetylase"/>
    <property type="match status" value="1"/>
</dbReference>
<dbReference type="AlphaFoldDB" id="A0A5A7MNH1"/>
<reference evidence="6 7" key="1">
    <citation type="submission" date="2019-09" db="EMBL/GenBank/DDBJ databases">
        <title>NBRP : Genome information of microbial organism related human and environment.</title>
        <authorList>
            <person name="Hattori M."/>
            <person name="Oshima K."/>
            <person name="Inaba H."/>
            <person name="Suda W."/>
            <person name="Sakamoto M."/>
            <person name="Iino T."/>
            <person name="Kitahara M."/>
            <person name="Oshida Y."/>
            <person name="Iida T."/>
            <person name="Kudo T."/>
            <person name="Itoh T."/>
            <person name="Ohkuma M."/>
        </authorList>
    </citation>
    <scope>NUCLEOTIDE SEQUENCE [LARGE SCALE GENOMIC DNA]</scope>
    <source>
        <strain evidence="6 7">Hi-2</strain>
    </source>
</reference>
<dbReference type="PANTHER" id="PTHR47561">
    <property type="entry name" value="POLYSACCHARIDE DEACETYLASE FAMILY PROTEIN (AFU_ORTHOLOGUE AFUA_6G05030)"/>
    <property type="match status" value="1"/>
</dbReference>
<feature type="domain" description="NodB homology" evidence="5">
    <location>
        <begin position="40"/>
        <end position="300"/>
    </location>
</feature>
<dbReference type="Proteomes" id="UP000322084">
    <property type="component" value="Unassembled WGS sequence"/>
</dbReference>
<dbReference type="Pfam" id="PF11959">
    <property type="entry name" value="DUF3473"/>
    <property type="match status" value="1"/>
</dbReference>
<evidence type="ECO:0000313" key="7">
    <source>
        <dbReference type="Proteomes" id="UP000322084"/>
    </source>
</evidence>
<dbReference type="CDD" id="cd10941">
    <property type="entry name" value="CE4_PuuE_HpPgdA_like_2"/>
    <property type="match status" value="1"/>
</dbReference>
<accession>A0A5A7MNH1</accession>
<dbReference type="InterPro" id="IPR011330">
    <property type="entry name" value="Glyco_hydro/deAcase_b/a-brl"/>
</dbReference>
<evidence type="ECO:0000313" key="6">
    <source>
        <dbReference type="EMBL" id="GEQ96439.1"/>
    </source>
</evidence>